<dbReference type="EMBL" id="VJWE01000005">
    <property type="protein sequence ID" value="TWG40726.1"/>
    <property type="molecule type" value="Genomic_DNA"/>
</dbReference>
<evidence type="ECO:0000256" key="2">
    <source>
        <dbReference type="SAM" id="Phobius"/>
    </source>
</evidence>
<feature type="compositionally biased region" description="Gly residues" evidence="1">
    <location>
        <begin position="289"/>
        <end position="306"/>
    </location>
</feature>
<organism evidence="4 5">
    <name type="scientific">Acidovorax delafieldii</name>
    <name type="common">Pseudomonas delafieldii</name>
    <dbReference type="NCBI Taxonomy" id="47920"/>
    <lineage>
        <taxon>Bacteria</taxon>
        <taxon>Pseudomonadati</taxon>
        <taxon>Pseudomonadota</taxon>
        <taxon>Betaproteobacteria</taxon>
        <taxon>Burkholderiales</taxon>
        <taxon>Comamonadaceae</taxon>
        <taxon>Acidovorax</taxon>
    </lineage>
</organism>
<evidence type="ECO:0000256" key="1">
    <source>
        <dbReference type="SAM" id="MobiDB-lite"/>
    </source>
</evidence>
<dbReference type="AlphaFoldDB" id="A0A561XX93"/>
<feature type="transmembrane region" description="Helical" evidence="2">
    <location>
        <begin position="6"/>
        <end position="25"/>
    </location>
</feature>
<dbReference type="Pfam" id="PF04536">
    <property type="entry name" value="TPM_phosphatase"/>
    <property type="match status" value="1"/>
</dbReference>
<keyword evidence="2" id="KW-0812">Transmembrane</keyword>
<evidence type="ECO:0000259" key="3">
    <source>
        <dbReference type="Pfam" id="PF04536"/>
    </source>
</evidence>
<feature type="region of interest" description="Disordered" evidence="1">
    <location>
        <begin position="273"/>
        <end position="306"/>
    </location>
</feature>
<sequence>MLLAPIRYALIAILFIAAWPIFGWAQSEPLAVPPLTGHVIDQTGTLSAADTQALEGQLVALEKARGSQVVVLMVPTTAPEDIAAYANRVGNQWKIGRRDVGDGVLVLVAKNDRKMRIEVAKSLEGAIPDIAAARIIDGAMKPRFQQGDFAGGLSAAVTQIGARIAGEALPAPAERSAPAAGGSSHGLFDWTDFAIFLFFGVMVAGPLARSLLGAALGGLAVGGGVGALAFVFTSSLLLSVGAGVIALLYTWLFGGSSGPISLGHGGGGSGGWSSGSSGGFSSSSDSGGFTSGGGGDFGGGGASGDW</sequence>
<dbReference type="PANTHER" id="PTHR30373">
    <property type="entry name" value="UPF0603 PROTEIN YGCG"/>
    <property type="match status" value="1"/>
</dbReference>
<keyword evidence="2" id="KW-0472">Membrane</keyword>
<feature type="domain" description="TPM" evidence="3">
    <location>
        <begin position="39"/>
        <end position="162"/>
    </location>
</feature>
<dbReference type="GeneID" id="51109591"/>
<keyword evidence="2" id="KW-1133">Transmembrane helix</keyword>
<protein>
    <recommendedName>
        <fullName evidence="3">TPM domain-containing protein</fullName>
    </recommendedName>
</protein>
<dbReference type="InterPro" id="IPR007621">
    <property type="entry name" value="TPM_dom"/>
</dbReference>
<dbReference type="RefSeq" id="WP_146869804.1">
    <property type="nucleotide sequence ID" value="NZ_VJWE01000005.1"/>
</dbReference>
<name>A0A561XX93_ACIDE</name>
<dbReference type="Proteomes" id="UP000321485">
    <property type="component" value="Unassembled WGS sequence"/>
</dbReference>
<feature type="compositionally biased region" description="Low complexity" evidence="1">
    <location>
        <begin position="279"/>
        <end position="288"/>
    </location>
</feature>
<evidence type="ECO:0000313" key="5">
    <source>
        <dbReference type="Proteomes" id="UP000321485"/>
    </source>
</evidence>
<evidence type="ECO:0000313" key="4">
    <source>
        <dbReference type="EMBL" id="TWG40726.1"/>
    </source>
</evidence>
<feature type="transmembrane region" description="Helical" evidence="2">
    <location>
        <begin position="227"/>
        <end position="252"/>
    </location>
</feature>
<gene>
    <name evidence="4" type="ORF">ATF69_0511</name>
</gene>
<reference evidence="4 5" key="1">
    <citation type="journal article" date="2015" name="Stand. Genomic Sci.">
        <title>Genomic Encyclopedia of Bacterial and Archaeal Type Strains, Phase III: the genomes of soil and plant-associated and newly described type strains.</title>
        <authorList>
            <person name="Whitman W.B."/>
            <person name="Woyke T."/>
            <person name="Klenk H.P."/>
            <person name="Zhou Y."/>
            <person name="Lilburn T.G."/>
            <person name="Beck B.J."/>
            <person name="De Vos P."/>
            <person name="Vandamme P."/>
            <person name="Eisen J.A."/>
            <person name="Garrity G."/>
            <person name="Hugenholtz P."/>
            <person name="Kyrpides N.C."/>
        </authorList>
    </citation>
    <scope>NUCLEOTIDE SEQUENCE [LARGE SCALE GENOMIC DNA]</scope>
    <source>
        <strain evidence="4 5">DSM 64</strain>
    </source>
</reference>
<proteinExistence type="predicted"/>
<dbReference type="Gene3D" id="3.10.310.50">
    <property type="match status" value="1"/>
</dbReference>
<feature type="transmembrane region" description="Helical" evidence="2">
    <location>
        <begin position="193"/>
        <end position="221"/>
    </location>
</feature>
<comment type="caution">
    <text evidence="4">The sequence shown here is derived from an EMBL/GenBank/DDBJ whole genome shotgun (WGS) entry which is preliminary data.</text>
</comment>
<dbReference type="PANTHER" id="PTHR30373:SF2">
    <property type="entry name" value="UPF0603 PROTEIN YGCG"/>
    <property type="match status" value="1"/>
</dbReference>
<accession>A0A561XX93</accession>